<dbReference type="AlphaFoldDB" id="E6PCY8"/>
<evidence type="ECO:0000256" key="7">
    <source>
        <dbReference type="ARBA" id="ARBA00023150"/>
    </source>
</evidence>
<dbReference type="InterPro" id="IPR029044">
    <property type="entry name" value="Nucleotide-diphossugar_trans"/>
</dbReference>
<evidence type="ECO:0000259" key="8">
    <source>
        <dbReference type="Pfam" id="PF12804"/>
    </source>
</evidence>
<dbReference type="Pfam" id="PF12804">
    <property type="entry name" value="NTP_transf_3"/>
    <property type="match status" value="1"/>
</dbReference>
<gene>
    <name evidence="9" type="ORF">CARN1_2210</name>
</gene>
<dbReference type="GO" id="GO:0006777">
    <property type="term" value="P:Mo-molybdopterin cofactor biosynthetic process"/>
    <property type="evidence" value="ECO:0007669"/>
    <property type="project" value="UniProtKB-KW"/>
</dbReference>
<evidence type="ECO:0000256" key="3">
    <source>
        <dbReference type="ARBA" id="ARBA00022723"/>
    </source>
</evidence>
<dbReference type="PANTHER" id="PTHR19136:SF81">
    <property type="entry name" value="MOLYBDENUM COFACTOR GUANYLYLTRANSFERASE"/>
    <property type="match status" value="1"/>
</dbReference>
<accession>E6PCY8</accession>
<evidence type="ECO:0000256" key="1">
    <source>
        <dbReference type="ARBA" id="ARBA00022490"/>
    </source>
</evidence>
<keyword evidence="4" id="KW-0547">Nucleotide-binding</keyword>
<name>E6PCY8_9ZZZZ</name>
<dbReference type="GO" id="GO:0046872">
    <property type="term" value="F:metal ion binding"/>
    <property type="evidence" value="ECO:0007669"/>
    <property type="project" value="UniProtKB-KW"/>
</dbReference>
<dbReference type="GO" id="GO:0005525">
    <property type="term" value="F:GTP binding"/>
    <property type="evidence" value="ECO:0007669"/>
    <property type="project" value="UniProtKB-KW"/>
</dbReference>
<evidence type="ECO:0000256" key="5">
    <source>
        <dbReference type="ARBA" id="ARBA00022842"/>
    </source>
</evidence>
<dbReference type="PANTHER" id="PTHR19136">
    <property type="entry name" value="MOLYBDENUM COFACTOR GUANYLYLTRANSFERASE"/>
    <property type="match status" value="1"/>
</dbReference>
<dbReference type="InterPro" id="IPR013482">
    <property type="entry name" value="Molybde_CF_guanTrfase"/>
</dbReference>
<keyword evidence="5" id="KW-0460">Magnesium</keyword>
<keyword evidence="1" id="KW-0963">Cytoplasm</keyword>
<dbReference type="Gene3D" id="3.90.550.10">
    <property type="entry name" value="Spore Coat Polysaccharide Biosynthesis Protein SpsA, Chain A"/>
    <property type="match status" value="1"/>
</dbReference>
<evidence type="ECO:0000313" key="9">
    <source>
        <dbReference type="EMBL" id="CBH74323.1"/>
    </source>
</evidence>
<keyword evidence="2" id="KW-0808">Transferase</keyword>
<dbReference type="SUPFAM" id="SSF53448">
    <property type="entry name" value="Nucleotide-diphospho-sugar transferases"/>
    <property type="match status" value="1"/>
</dbReference>
<organism evidence="9">
    <name type="scientific">mine drainage metagenome</name>
    <dbReference type="NCBI Taxonomy" id="410659"/>
    <lineage>
        <taxon>unclassified sequences</taxon>
        <taxon>metagenomes</taxon>
        <taxon>ecological metagenomes</taxon>
    </lineage>
</organism>
<dbReference type="EMBL" id="CABL01000001">
    <property type="protein sequence ID" value="CBH74323.1"/>
    <property type="molecule type" value="Genomic_DNA"/>
</dbReference>
<keyword evidence="7" id="KW-0501">Molybdenum cofactor biosynthesis</keyword>
<evidence type="ECO:0000256" key="6">
    <source>
        <dbReference type="ARBA" id="ARBA00023134"/>
    </source>
</evidence>
<dbReference type="GO" id="GO:0016779">
    <property type="term" value="F:nucleotidyltransferase activity"/>
    <property type="evidence" value="ECO:0007669"/>
    <property type="project" value="UniProtKB-ARBA"/>
</dbReference>
<dbReference type="InterPro" id="IPR025877">
    <property type="entry name" value="MobA-like_NTP_Trfase"/>
</dbReference>
<keyword evidence="3" id="KW-0479">Metal-binding</keyword>
<comment type="caution">
    <text evidence="9">The sequence shown here is derived from an EMBL/GenBank/DDBJ whole genome shotgun (WGS) entry which is preliminary data.</text>
</comment>
<proteinExistence type="predicted"/>
<feature type="domain" description="MobA-like NTP transferase" evidence="8">
    <location>
        <begin position="10"/>
        <end position="161"/>
    </location>
</feature>
<protein>
    <recommendedName>
        <fullName evidence="8">MobA-like NTP transferase domain-containing protein</fullName>
    </recommendedName>
</protein>
<evidence type="ECO:0000256" key="2">
    <source>
        <dbReference type="ARBA" id="ARBA00022679"/>
    </source>
</evidence>
<keyword evidence="6" id="KW-0342">GTP-binding</keyword>
<evidence type="ECO:0000256" key="4">
    <source>
        <dbReference type="ARBA" id="ARBA00022741"/>
    </source>
</evidence>
<dbReference type="CDD" id="cd02503">
    <property type="entry name" value="MobA"/>
    <property type="match status" value="1"/>
</dbReference>
<reference evidence="9" key="1">
    <citation type="submission" date="2009-10" db="EMBL/GenBank/DDBJ databases">
        <title>Diversity of trophic interactions inside an arsenic-rich microbial ecosystem.</title>
        <authorList>
            <person name="Bertin P.N."/>
            <person name="Heinrich-Salmeron A."/>
            <person name="Pelletier E."/>
            <person name="Goulhen-Chollet F."/>
            <person name="Arsene-Ploetze F."/>
            <person name="Gallien S."/>
            <person name="Calteau A."/>
            <person name="Vallenet D."/>
            <person name="Casiot C."/>
            <person name="Chane-Woon-Ming B."/>
            <person name="Giloteaux L."/>
            <person name="Barakat M."/>
            <person name="Bonnefoy V."/>
            <person name="Bruneel O."/>
            <person name="Chandler M."/>
            <person name="Cleiss J."/>
            <person name="Duran R."/>
            <person name="Elbaz-Poulichet F."/>
            <person name="Fonknechten N."/>
            <person name="Lauga B."/>
            <person name="Mornico D."/>
            <person name="Ortet P."/>
            <person name="Schaeffer C."/>
            <person name="Siguier P."/>
            <person name="Alexander Thil Smith A."/>
            <person name="Van Dorsselaer A."/>
            <person name="Weissenbach J."/>
            <person name="Medigue C."/>
            <person name="Le Paslier D."/>
        </authorList>
    </citation>
    <scope>NUCLEOTIDE SEQUENCE</scope>
</reference>
<sequence length="192" mass="20919">MAEAADFTVALLLGGEARRLPDKLERPLGESTLIERAIAFGRSLGPLVLLGREEQRARSARYGVPFIEDRHPGGGPLPALLGALEAIEDPWVLVLAADLPALTRDVPERLLAHRAPGVEAVVPQHTAGIEPLCALYDRRAALRAAATSSANEGPRALLEKMRVAYVEFPEALFLNVNTEADWSQLQERYLSR</sequence>